<name>A0A2G3E8W9_9FIRM</name>
<gene>
    <name evidence="1" type="ORF">CSX00_10560</name>
</gene>
<comment type="caution">
    <text evidence="1">The sequence shown here is derived from an EMBL/GenBank/DDBJ whole genome shotgun (WGS) entry which is preliminary data.</text>
</comment>
<evidence type="ECO:0000313" key="1">
    <source>
        <dbReference type="EMBL" id="PHU39742.1"/>
    </source>
</evidence>
<sequence>MYLFDLLRYKKMVKGMIVDIPDLYTIDDGIYDGACDALLIKARVRTIIENHRIKSVELIEHVNERGAAAEKMIEWINQEKKFNVGMIAGASNSCKVMLKAIENSLKSAS</sequence>
<accession>A0A2G3E8W9</accession>
<dbReference type="EMBL" id="PDYH01000042">
    <property type="protein sequence ID" value="PHU39742.1"/>
    <property type="molecule type" value="Genomic_DNA"/>
</dbReference>
<dbReference type="AlphaFoldDB" id="A0A2G3E8W9"/>
<evidence type="ECO:0000313" key="2">
    <source>
        <dbReference type="Proteomes" id="UP000224317"/>
    </source>
</evidence>
<protein>
    <submittedName>
        <fullName evidence="1">FMN-binding protein</fullName>
    </submittedName>
</protein>
<proteinExistence type="predicted"/>
<dbReference type="RefSeq" id="WP_090489301.1">
    <property type="nucleotide sequence ID" value="NZ_PDYH01000042.1"/>
</dbReference>
<keyword evidence="2" id="KW-1185">Reference proteome</keyword>
<organism evidence="1 2">
    <name type="scientific">Pseudobutyrivibrio ruminis</name>
    <dbReference type="NCBI Taxonomy" id="46206"/>
    <lineage>
        <taxon>Bacteria</taxon>
        <taxon>Bacillati</taxon>
        <taxon>Bacillota</taxon>
        <taxon>Clostridia</taxon>
        <taxon>Lachnospirales</taxon>
        <taxon>Lachnospiraceae</taxon>
        <taxon>Pseudobutyrivibrio</taxon>
    </lineage>
</organism>
<reference evidence="1" key="1">
    <citation type="submission" date="2017-10" db="EMBL/GenBank/DDBJ databases">
        <title>Resolving the taxonomy of Roseburia spp., Eubacterium rectale and Agathobacter spp. through phylogenomic analysis.</title>
        <authorList>
            <person name="Sheridan P.O."/>
            <person name="Walker A.W."/>
            <person name="Duncan S.H."/>
            <person name="Scott K.P."/>
            <person name="Toole P.W.O."/>
            <person name="Luis P."/>
            <person name="Flint H.J."/>
        </authorList>
    </citation>
    <scope>NUCLEOTIDE SEQUENCE [LARGE SCALE GENOMIC DNA]</scope>
    <source>
        <strain evidence="1">JK10</strain>
    </source>
</reference>
<dbReference type="Proteomes" id="UP000224317">
    <property type="component" value="Unassembled WGS sequence"/>
</dbReference>